<keyword evidence="3" id="KW-1185">Reference proteome</keyword>
<keyword evidence="1" id="KW-1133">Transmembrane helix</keyword>
<name>A0A1N6DXG0_9RHOB</name>
<sequence>MNPIDALSQTLKINPDAARLVSAGLGVLAAAAILISWGSDLEDLRLAATYVLAFACVVTLLAFIARNNRMTMVLSWILVAGFGMFVLGLVGSVFRVPPSLPPTPCYLRILFELPETCIESLRNTDNDLRIGSAAPVLAPNGGPERIWRAQDGVTPEATDHQGDVFVQFTEGVRQSEAVSLSEALAKLDWQIQEPSTGGELVKVGPDTNEVRYFKAADREAAIALAQTIHGLHPDTPIYVRDFTRLGAFSREGRLELWLSQPLGPSA</sequence>
<dbReference type="EMBL" id="FSRL01000001">
    <property type="protein sequence ID" value="SIN75478.1"/>
    <property type="molecule type" value="Genomic_DNA"/>
</dbReference>
<feature type="transmembrane region" description="Helical" evidence="1">
    <location>
        <begin position="44"/>
        <end position="65"/>
    </location>
</feature>
<proteinExistence type="predicted"/>
<organism evidence="2 3">
    <name type="scientific">Vannielia litorea</name>
    <dbReference type="NCBI Taxonomy" id="1217970"/>
    <lineage>
        <taxon>Bacteria</taxon>
        <taxon>Pseudomonadati</taxon>
        <taxon>Pseudomonadota</taxon>
        <taxon>Alphaproteobacteria</taxon>
        <taxon>Rhodobacterales</taxon>
        <taxon>Paracoccaceae</taxon>
        <taxon>Vannielia</taxon>
    </lineage>
</organism>
<protein>
    <submittedName>
        <fullName evidence="2">Uncharacterized protein</fullName>
    </submittedName>
</protein>
<dbReference type="OrthoDB" id="7721091at2"/>
<evidence type="ECO:0000313" key="3">
    <source>
        <dbReference type="Proteomes" id="UP000184932"/>
    </source>
</evidence>
<evidence type="ECO:0000256" key="1">
    <source>
        <dbReference type="SAM" id="Phobius"/>
    </source>
</evidence>
<keyword evidence="1" id="KW-0472">Membrane</keyword>
<dbReference type="RefSeq" id="WP_074254337.1">
    <property type="nucleotide sequence ID" value="NZ_FSRL01000001.1"/>
</dbReference>
<accession>A0A1N6DXG0</accession>
<keyword evidence="1" id="KW-0812">Transmembrane</keyword>
<gene>
    <name evidence="2" type="ORF">SAMN05444002_0115</name>
</gene>
<dbReference type="AlphaFoldDB" id="A0A1N6DXG0"/>
<feature type="transmembrane region" description="Helical" evidence="1">
    <location>
        <begin position="72"/>
        <end position="94"/>
    </location>
</feature>
<dbReference type="Proteomes" id="UP000184932">
    <property type="component" value="Unassembled WGS sequence"/>
</dbReference>
<evidence type="ECO:0000313" key="2">
    <source>
        <dbReference type="EMBL" id="SIN75478.1"/>
    </source>
</evidence>
<reference evidence="3" key="1">
    <citation type="submission" date="2016-11" db="EMBL/GenBank/DDBJ databases">
        <authorList>
            <person name="Varghese N."/>
            <person name="Submissions S."/>
        </authorList>
    </citation>
    <scope>NUCLEOTIDE SEQUENCE [LARGE SCALE GENOMIC DNA]</scope>
    <source>
        <strain evidence="3">DSM 29440</strain>
    </source>
</reference>
<feature type="transmembrane region" description="Helical" evidence="1">
    <location>
        <begin position="20"/>
        <end position="38"/>
    </location>
</feature>